<sequence length="107" mass="10943">MVSMAKDLRVDVDALRMASDHVDVAADGLRTDHGSANERIGTAQTGWIGASGAALAAAATKWEEESAAHYADIIGHAADLRSAGARYVTTDDDGATDIEGTAAAMGL</sequence>
<evidence type="ECO:0008006" key="3">
    <source>
        <dbReference type="Google" id="ProtNLM"/>
    </source>
</evidence>
<organism evidence="1 2">
    <name type="scientific">Mycolicibacterium wolinskyi</name>
    <dbReference type="NCBI Taxonomy" id="59750"/>
    <lineage>
        <taxon>Bacteria</taxon>
        <taxon>Bacillati</taxon>
        <taxon>Actinomycetota</taxon>
        <taxon>Actinomycetes</taxon>
        <taxon>Mycobacteriales</taxon>
        <taxon>Mycobacteriaceae</taxon>
        <taxon>Mycolicibacterium</taxon>
    </lineage>
</organism>
<reference evidence="1 2" key="1">
    <citation type="submission" date="2016-01" db="EMBL/GenBank/DDBJ databases">
        <title>The new phylogeny of the genus Mycobacterium.</title>
        <authorList>
            <person name="Tarcisio F."/>
            <person name="Conor M."/>
            <person name="Antonella G."/>
            <person name="Elisabetta G."/>
            <person name="Giulia F.S."/>
            <person name="Sara T."/>
            <person name="Anna F."/>
            <person name="Clotilde B."/>
            <person name="Roberto B."/>
            <person name="Veronica D.S."/>
            <person name="Fabio R."/>
            <person name="Monica P."/>
            <person name="Olivier J."/>
            <person name="Enrico T."/>
            <person name="Nicola S."/>
        </authorList>
    </citation>
    <scope>NUCLEOTIDE SEQUENCE [LARGE SCALE GENOMIC DNA]</scope>
    <source>
        <strain evidence="1 2">ATCC 700010</strain>
    </source>
</reference>
<dbReference type="InterPro" id="IPR010310">
    <property type="entry name" value="T7SS_ESAT-6-like"/>
</dbReference>
<accession>A0A1X2F854</accession>
<dbReference type="InterPro" id="IPR036689">
    <property type="entry name" value="ESAT-6-like_sf"/>
</dbReference>
<name>A0A1X2F854_9MYCO</name>
<dbReference type="Pfam" id="PF06013">
    <property type="entry name" value="WXG100"/>
    <property type="match status" value="1"/>
</dbReference>
<comment type="caution">
    <text evidence="1">The sequence shown here is derived from an EMBL/GenBank/DDBJ whole genome shotgun (WGS) entry which is preliminary data.</text>
</comment>
<dbReference type="AlphaFoldDB" id="A0A1X2F854"/>
<protein>
    <recommendedName>
        <fullName evidence="3">ESAT-6-like protein</fullName>
    </recommendedName>
</protein>
<evidence type="ECO:0000313" key="1">
    <source>
        <dbReference type="EMBL" id="ORX14597.1"/>
    </source>
</evidence>
<proteinExistence type="predicted"/>
<gene>
    <name evidence="1" type="ORF">AWC31_25785</name>
</gene>
<dbReference type="Gene3D" id="1.10.287.1060">
    <property type="entry name" value="ESAT-6-like"/>
    <property type="match status" value="1"/>
</dbReference>
<dbReference type="EMBL" id="LQQA01000015">
    <property type="protein sequence ID" value="ORX14597.1"/>
    <property type="molecule type" value="Genomic_DNA"/>
</dbReference>
<dbReference type="SUPFAM" id="SSF140453">
    <property type="entry name" value="EsxAB dimer-like"/>
    <property type="match status" value="1"/>
</dbReference>
<evidence type="ECO:0000313" key="2">
    <source>
        <dbReference type="Proteomes" id="UP000193964"/>
    </source>
</evidence>
<dbReference type="Proteomes" id="UP000193964">
    <property type="component" value="Unassembled WGS sequence"/>
</dbReference>